<dbReference type="EMBL" id="MHSS01000002">
    <property type="protein sequence ID" value="OHA48952.1"/>
    <property type="molecule type" value="Genomic_DNA"/>
</dbReference>
<dbReference type="AlphaFoldDB" id="A0A1G2PMX7"/>
<dbReference type="GO" id="GO:0005829">
    <property type="term" value="C:cytosol"/>
    <property type="evidence" value="ECO:0007669"/>
    <property type="project" value="TreeGrafter"/>
</dbReference>
<keyword evidence="2 4" id="KW-0238">DNA-binding</keyword>
<dbReference type="GO" id="GO:0030261">
    <property type="term" value="P:chromosome condensation"/>
    <property type="evidence" value="ECO:0007669"/>
    <property type="project" value="UniProtKB-KW"/>
</dbReference>
<proteinExistence type="inferred from homology"/>
<protein>
    <submittedName>
        <fullName evidence="4">DNA-binding protein HU</fullName>
    </submittedName>
</protein>
<dbReference type="Gene3D" id="4.10.520.10">
    <property type="entry name" value="IHF-like DNA-binding proteins"/>
    <property type="match status" value="1"/>
</dbReference>
<dbReference type="PRINTS" id="PR01727">
    <property type="entry name" value="DNABINDINGHU"/>
</dbReference>
<dbReference type="SMART" id="SM00411">
    <property type="entry name" value="BHL"/>
    <property type="match status" value="1"/>
</dbReference>
<dbReference type="Proteomes" id="UP000177629">
    <property type="component" value="Unassembled WGS sequence"/>
</dbReference>
<dbReference type="CDD" id="cd13831">
    <property type="entry name" value="HU"/>
    <property type="match status" value="1"/>
</dbReference>
<dbReference type="PANTHER" id="PTHR33175:SF3">
    <property type="entry name" value="DNA-BINDING PROTEIN HU-BETA"/>
    <property type="match status" value="1"/>
</dbReference>
<dbReference type="SUPFAM" id="SSF47729">
    <property type="entry name" value="IHF-like DNA-binding proteins"/>
    <property type="match status" value="1"/>
</dbReference>
<evidence type="ECO:0000313" key="5">
    <source>
        <dbReference type="Proteomes" id="UP000177629"/>
    </source>
</evidence>
<reference evidence="4 5" key="1">
    <citation type="journal article" date="2016" name="Nat. Commun.">
        <title>Thousands of microbial genomes shed light on interconnected biogeochemical processes in an aquifer system.</title>
        <authorList>
            <person name="Anantharaman K."/>
            <person name="Brown C.T."/>
            <person name="Hug L.A."/>
            <person name="Sharon I."/>
            <person name="Castelle C.J."/>
            <person name="Probst A.J."/>
            <person name="Thomas B.C."/>
            <person name="Singh A."/>
            <person name="Wilkins M.J."/>
            <person name="Karaoz U."/>
            <person name="Brodie E.L."/>
            <person name="Williams K.H."/>
            <person name="Hubbard S.S."/>
            <person name="Banfield J.F."/>
        </authorList>
    </citation>
    <scope>NUCLEOTIDE SEQUENCE [LARGE SCALE GENOMIC DNA]</scope>
</reference>
<dbReference type="PANTHER" id="PTHR33175">
    <property type="entry name" value="DNA-BINDING PROTEIN HU"/>
    <property type="match status" value="1"/>
</dbReference>
<sequence length="90" mass="9384">MTKDGLIAAVQGVLGGTRAEAGRAVEAVFDTVTKSLARGEEVNVTGFGKFKVAKRAARTGRNPRTGESVQIPAKSVPRFTAGKALKEAVQ</sequence>
<evidence type="ECO:0000256" key="3">
    <source>
        <dbReference type="RuleBase" id="RU003939"/>
    </source>
</evidence>
<dbReference type="InterPro" id="IPR000119">
    <property type="entry name" value="Hist_DNA-bd"/>
</dbReference>
<keyword evidence="1" id="KW-0226">DNA condensation</keyword>
<comment type="caution">
    <text evidence="4">The sequence shown here is derived from an EMBL/GenBank/DDBJ whole genome shotgun (WGS) entry which is preliminary data.</text>
</comment>
<dbReference type="InterPro" id="IPR020816">
    <property type="entry name" value="Histone-like_DNA-bd_CS"/>
</dbReference>
<gene>
    <name evidence="4" type="ORF">A2806_04650</name>
</gene>
<evidence type="ECO:0000313" key="4">
    <source>
        <dbReference type="EMBL" id="OHA48952.1"/>
    </source>
</evidence>
<dbReference type="GO" id="GO:0003677">
    <property type="term" value="F:DNA binding"/>
    <property type="evidence" value="ECO:0007669"/>
    <property type="project" value="UniProtKB-KW"/>
</dbReference>
<dbReference type="STRING" id="1802362.A2806_04650"/>
<comment type="similarity">
    <text evidence="3">Belongs to the bacterial histone-like protein family.</text>
</comment>
<dbReference type="InterPro" id="IPR010992">
    <property type="entry name" value="IHF-like_DNA-bd_dom_sf"/>
</dbReference>
<name>A0A1G2PMX7_9BACT</name>
<dbReference type="Pfam" id="PF00216">
    <property type="entry name" value="Bac_DNA_binding"/>
    <property type="match status" value="1"/>
</dbReference>
<evidence type="ECO:0000256" key="2">
    <source>
        <dbReference type="ARBA" id="ARBA00023125"/>
    </source>
</evidence>
<evidence type="ECO:0000256" key="1">
    <source>
        <dbReference type="ARBA" id="ARBA00023067"/>
    </source>
</evidence>
<dbReference type="GO" id="GO:0030527">
    <property type="term" value="F:structural constituent of chromatin"/>
    <property type="evidence" value="ECO:0007669"/>
    <property type="project" value="InterPro"/>
</dbReference>
<organism evidence="4 5">
    <name type="scientific">Candidatus Terrybacteria bacterium RIFCSPHIGHO2_01_FULL_48_17</name>
    <dbReference type="NCBI Taxonomy" id="1802362"/>
    <lineage>
        <taxon>Bacteria</taxon>
        <taxon>Candidatus Terryibacteriota</taxon>
    </lineage>
</organism>
<dbReference type="PROSITE" id="PS00045">
    <property type="entry name" value="HISTONE_LIKE"/>
    <property type="match status" value="1"/>
</dbReference>
<accession>A0A1G2PMX7</accession>